<dbReference type="InterPro" id="IPR015422">
    <property type="entry name" value="PyrdxlP-dep_Trfase_small"/>
</dbReference>
<feature type="domain" description="Aminotransferase class I/classII large" evidence="6">
    <location>
        <begin position="2"/>
        <end position="165"/>
    </location>
</feature>
<dbReference type="Gene3D" id="3.40.640.10">
    <property type="entry name" value="Type I PLP-dependent aspartate aminotransferase-like (Major domain)"/>
    <property type="match status" value="1"/>
</dbReference>
<dbReference type="InterPro" id="IPR004838">
    <property type="entry name" value="NHTrfase_class1_PyrdxlP-BS"/>
</dbReference>
<dbReference type="GO" id="GO:0006520">
    <property type="term" value="P:amino acid metabolic process"/>
    <property type="evidence" value="ECO:0007669"/>
    <property type="project" value="InterPro"/>
</dbReference>
<evidence type="ECO:0000256" key="2">
    <source>
        <dbReference type="ARBA" id="ARBA00007441"/>
    </source>
</evidence>
<dbReference type="GO" id="GO:0030170">
    <property type="term" value="F:pyridoxal phosphate binding"/>
    <property type="evidence" value="ECO:0007669"/>
    <property type="project" value="InterPro"/>
</dbReference>
<keyword evidence="3" id="KW-0032">Aminotransferase</keyword>
<dbReference type="PANTHER" id="PTHR46383">
    <property type="entry name" value="ASPARTATE AMINOTRANSFERASE"/>
    <property type="match status" value="1"/>
</dbReference>
<dbReference type="EMBL" id="BARS01028036">
    <property type="protein sequence ID" value="GAG03775.1"/>
    <property type="molecule type" value="Genomic_DNA"/>
</dbReference>
<reference evidence="7" key="1">
    <citation type="journal article" date="2014" name="Front. Microbiol.">
        <title>High frequency of phylogenetically diverse reductive dehalogenase-homologous genes in deep subseafloor sedimentary metagenomes.</title>
        <authorList>
            <person name="Kawai M."/>
            <person name="Futagami T."/>
            <person name="Toyoda A."/>
            <person name="Takaki Y."/>
            <person name="Nishi S."/>
            <person name="Hori S."/>
            <person name="Arai W."/>
            <person name="Tsubouchi T."/>
            <person name="Morono Y."/>
            <person name="Uchiyama I."/>
            <person name="Ito T."/>
            <person name="Fujiyama A."/>
            <person name="Inagaki F."/>
            <person name="Takami H."/>
        </authorList>
    </citation>
    <scope>NUCLEOTIDE SEQUENCE</scope>
    <source>
        <strain evidence="7">Expedition CK06-06</strain>
    </source>
</reference>
<dbReference type="GO" id="GO:0008483">
    <property type="term" value="F:transaminase activity"/>
    <property type="evidence" value="ECO:0007669"/>
    <property type="project" value="UniProtKB-KW"/>
</dbReference>
<name>X0UDT6_9ZZZZ</name>
<keyword evidence="4" id="KW-0808">Transferase</keyword>
<keyword evidence="5" id="KW-0663">Pyridoxal phosphate</keyword>
<dbReference type="PANTHER" id="PTHR46383:SF1">
    <property type="entry name" value="ASPARTATE AMINOTRANSFERASE"/>
    <property type="match status" value="1"/>
</dbReference>
<evidence type="ECO:0000256" key="3">
    <source>
        <dbReference type="ARBA" id="ARBA00022576"/>
    </source>
</evidence>
<gene>
    <name evidence="7" type="ORF">S01H1_43978</name>
</gene>
<evidence type="ECO:0000259" key="6">
    <source>
        <dbReference type="Pfam" id="PF00155"/>
    </source>
</evidence>
<sequence length="168" mass="18395">MIEVAGGIPVPVPLLEDNNFSFDPAAFDRLINERTKLIILNSPSNPTGGVMPLEDLEHIAQAAAYHGFWIISDEVYSRLDFDGKGVPSITALPGMLERTIIVDGFSKTYAMTGWRLGYGIMPESLAQRVELLLTHSIGCTATFTQFAGIQALAADQEMVSNMVEDYKQ</sequence>
<comment type="cofactor">
    <cofactor evidence="1">
        <name>pyridoxal 5'-phosphate</name>
        <dbReference type="ChEBI" id="CHEBI:597326"/>
    </cofactor>
</comment>
<dbReference type="InterPro" id="IPR004839">
    <property type="entry name" value="Aminotransferase_I/II_large"/>
</dbReference>
<dbReference type="Gene3D" id="3.90.1150.10">
    <property type="entry name" value="Aspartate Aminotransferase, domain 1"/>
    <property type="match status" value="1"/>
</dbReference>
<proteinExistence type="inferred from homology"/>
<dbReference type="InterPro" id="IPR050596">
    <property type="entry name" value="AspAT/PAT-like"/>
</dbReference>
<accession>X0UDT6</accession>
<dbReference type="CDD" id="cd00609">
    <property type="entry name" value="AAT_like"/>
    <property type="match status" value="1"/>
</dbReference>
<dbReference type="SUPFAM" id="SSF53383">
    <property type="entry name" value="PLP-dependent transferases"/>
    <property type="match status" value="1"/>
</dbReference>
<comment type="caution">
    <text evidence="7">The sequence shown here is derived from an EMBL/GenBank/DDBJ whole genome shotgun (WGS) entry which is preliminary data.</text>
</comment>
<dbReference type="InterPro" id="IPR015424">
    <property type="entry name" value="PyrdxlP-dep_Trfase"/>
</dbReference>
<evidence type="ECO:0000256" key="5">
    <source>
        <dbReference type="ARBA" id="ARBA00022898"/>
    </source>
</evidence>
<dbReference type="Pfam" id="PF00155">
    <property type="entry name" value="Aminotran_1_2"/>
    <property type="match status" value="1"/>
</dbReference>
<dbReference type="AlphaFoldDB" id="X0UDT6"/>
<dbReference type="PROSITE" id="PS00105">
    <property type="entry name" value="AA_TRANSFER_CLASS_1"/>
    <property type="match status" value="1"/>
</dbReference>
<evidence type="ECO:0000256" key="4">
    <source>
        <dbReference type="ARBA" id="ARBA00022679"/>
    </source>
</evidence>
<comment type="similarity">
    <text evidence="2">Belongs to the class-I pyridoxal-phosphate-dependent aminotransferase family.</text>
</comment>
<feature type="non-terminal residue" evidence="7">
    <location>
        <position position="168"/>
    </location>
</feature>
<organism evidence="7">
    <name type="scientific">marine sediment metagenome</name>
    <dbReference type="NCBI Taxonomy" id="412755"/>
    <lineage>
        <taxon>unclassified sequences</taxon>
        <taxon>metagenomes</taxon>
        <taxon>ecological metagenomes</taxon>
    </lineage>
</organism>
<dbReference type="InterPro" id="IPR015421">
    <property type="entry name" value="PyrdxlP-dep_Trfase_major"/>
</dbReference>
<evidence type="ECO:0000256" key="1">
    <source>
        <dbReference type="ARBA" id="ARBA00001933"/>
    </source>
</evidence>
<protein>
    <recommendedName>
        <fullName evidence="6">Aminotransferase class I/classII large domain-containing protein</fullName>
    </recommendedName>
</protein>
<evidence type="ECO:0000313" key="7">
    <source>
        <dbReference type="EMBL" id="GAG03775.1"/>
    </source>
</evidence>